<evidence type="ECO:0000313" key="3">
    <source>
        <dbReference type="Proteomes" id="UP000224634"/>
    </source>
</evidence>
<evidence type="ECO:0000313" key="2">
    <source>
        <dbReference type="EMBL" id="PGH23971.1"/>
    </source>
</evidence>
<keyword evidence="1" id="KW-0732">Signal</keyword>
<feature type="signal peptide" evidence="1">
    <location>
        <begin position="1"/>
        <end position="15"/>
    </location>
</feature>
<organism evidence="2 3">
    <name type="scientific">Polytolypa hystricis (strain UAMH7299)</name>
    <dbReference type="NCBI Taxonomy" id="1447883"/>
    <lineage>
        <taxon>Eukaryota</taxon>
        <taxon>Fungi</taxon>
        <taxon>Dikarya</taxon>
        <taxon>Ascomycota</taxon>
        <taxon>Pezizomycotina</taxon>
        <taxon>Eurotiomycetes</taxon>
        <taxon>Eurotiomycetidae</taxon>
        <taxon>Onygenales</taxon>
        <taxon>Onygenales incertae sedis</taxon>
        <taxon>Polytolypa</taxon>
    </lineage>
</organism>
<dbReference type="AlphaFoldDB" id="A0A2B7YSE7"/>
<accession>A0A2B7YSE7</accession>
<reference evidence="2 3" key="1">
    <citation type="submission" date="2017-10" db="EMBL/GenBank/DDBJ databases">
        <title>Comparative genomics in systemic dimorphic fungi from Ajellomycetaceae.</title>
        <authorList>
            <person name="Munoz J.F."/>
            <person name="Mcewen J.G."/>
            <person name="Clay O.K."/>
            <person name="Cuomo C.A."/>
        </authorList>
    </citation>
    <scope>NUCLEOTIDE SEQUENCE [LARGE SCALE GENOMIC DNA]</scope>
    <source>
        <strain evidence="2 3">UAMH7299</strain>
    </source>
</reference>
<proteinExistence type="predicted"/>
<gene>
    <name evidence="2" type="ORF">AJ80_02033</name>
</gene>
<name>A0A2B7YSE7_POLH7</name>
<protein>
    <submittedName>
        <fullName evidence="2">Uncharacterized protein</fullName>
    </submittedName>
</protein>
<evidence type="ECO:0000256" key="1">
    <source>
        <dbReference type="SAM" id="SignalP"/>
    </source>
</evidence>
<dbReference type="Proteomes" id="UP000224634">
    <property type="component" value="Unassembled WGS sequence"/>
</dbReference>
<sequence>MLLLKWLSALHIVDGVTDETEPASSRGVNETFHTAYFPPMIRIKPVIDKLTPVPDRCRILESAAFSITFEKGCQEATDFVPLFDRVYLEDQKGPDELVDGFKLWPDTRVVPFRYRHPITGEEVDKMDLRAPKWKDNASDVLPARSIDD</sequence>
<dbReference type="EMBL" id="PDNA01000018">
    <property type="protein sequence ID" value="PGH23971.1"/>
    <property type="molecule type" value="Genomic_DNA"/>
</dbReference>
<dbReference type="OrthoDB" id="5175824at2759"/>
<feature type="chain" id="PRO_5012812447" evidence="1">
    <location>
        <begin position="16"/>
        <end position="148"/>
    </location>
</feature>
<comment type="caution">
    <text evidence="2">The sequence shown here is derived from an EMBL/GenBank/DDBJ whole genome shotgun (WGS) entry which is preliminary data.</text>
</comment>
<keyword evidence="3" id="KW-1185">Reference proteome</keyword>